<evidence type="ECO:0000313" key="2">
    <source>
        <dbReference type="Proteomes" id="UP000011115"/>
    </source>
</evidence>
<dbReference type="PANTHER" id="PTHR31286:SF104">
    <property type="entry name" value="PEROXIDASE"/>
    <property type="match status" value="1"/>
</dbReference>
<dbReference type="PaxDb" id="4113-PGSC0003DMT400017745"/>
<evidence type="ECO:0000313" key="1">
    <source>
        <dbReference type="EnsemblPlants" id="PGSC0003DMT400017745"/>
    </source>
</evidence>
<dbReference type="EnsemblPlants" id="PGSC0003DMT400017745">
    <property type="protein sequence ID" value="PGSC0003DMT400017745"/>
    <property type="gene ID" value="PGSC0003DMG400006891"/>
</dbReference>
<dbReference type="Gramene" id="PGSC0003DMT400017745">
    <property type="protein sequence ID" value="PGSC0003DMT400017745"/>
    <property type="gene ID" value="PGSC0003DMG400006891"/>
</dbReference>
<dbReference type="AlphaFoldDB" id="M1A9D8"/>
<dbReference type="Proteomes" id="UP000011115">
    <property type="component" value="Unassembled WGS sequence"/>
</dbReference>
<dbReference type="InterPro" id="IPR040256">
    <property type="entry name" value="At4g02000-like"/>
</dbReference>
<reference evidence="2" key="1">
    <citation type="journal article" date="2011" name="Nature">
        <title>Genome sequence and analysis of the tuber crop potato.</title>
        <authorList>
            <consortium name="The Potato Genome Sequencing Consortium"/>
        </authorList>
    </citation>
    <scope>NUCLEOTIDE SEQUENCE [LARGE SCALE GENOMIC DNA]</scope>
    <source>
        <strain evidence="2">cv. DM1-3 516 R44</strain>
    </source>
</reference>
<accession>M1A9D8</accession>
<keyword evidence="2" id="KW-1185">Reference proteome</keyword>
<reference evidence="1" key="2">
    <citation type="submission" date="2015-06" db="UniProtKB">
        <authorList>
            <consortium name="EnsemblPlants"/>
        </authorList>
    </citation>
    <scope>IDENTIFICATION</scope>
    <source>
        <strain evidence="1">DM1-3 516 R44</strain>
    </source>
</reference>
<dbReference type="HOGENOM" id="CLU_2562814_0_0_1"/>
<dbReference type="InParanoid" id="M1A9D8"/>
<organism evidence="1 2">
    <name type="scientific">Solanum tuberosum</name>
    <name type="common">Potato</name>
    <dbReference type="NCBI Taxonomy" id="4113"/>
    <lineage>
        <taxon>Eukaryota</taxon>
        <taxon>Viridiplantae</taxon>
        <taxon>Streptophyta</taxon>
        <taxon>Embryophyta</taxon>
        <taxon>Tracheophyta</taxon>
        <taxon>Spermatophyta</taxon>
        <taxon>Magnoliopsida</taxon>
        <taxon>eudicotyledons</taxon>
        <taxon>Gunneridae</taxon>
        <taxon>Pentapetalae</taxon>
        <taxon>asterids</taxon>
        <taxon>lamiids</taxon>
        <taxon>Solanales</taxon>
        <taxon>Solanaceae</taxon>
        <taxon>Solanoideae</taxon>
        <taxon>Solaneae</taxon>
        <taxon>Solanum</taxon>
    </lineage>
</organism>
<sequence>MKGYSVNGSSKNKSCDIKETSRALAWLSLPGLPISLFARKSLLSIASAAGRPIAIDKATQVRSRPSTARVKVELDLLDKHPK</sequence>
<protein>
    <submittedName>
        <fullName evidence="1">Uncharacterized protein</fullName>
    </submittedName>
</protein>
<dbReference type="PANTHER" id="PTHR31286">
    <property type="entry name" value="GLYCINE-RICH CELL WALL STRUCTURAL PROTEIN 1.8-LIKE"/>
    <property type="match status" value="1"/>
</dbReference>
<name>M1A9D8_SOLTU</name>
<proteinExistence type="predicted"/>